<dbReference type="OrthoDB" id="4960523at2"/>
<evidence type="ECO:0008006" key="6">
    <source>
        <dbReference type="Google" id="ProtNLM"/>
    </source>
</evidence>
<dbReference type="Pfam" id="PF11335">
    <property type="entry name" value="DUF3137"/>
    <property type="match status" value="1"/>
</dbReference>
<protein>
    <recommendedName>
        <fullName evidence="6">DUF3137 domain-containing protein</fullName>
    </recommendedName>
</protein>
<dbReference type="EMBL" id="FOKU01000002">
    <property type="protein sequence ID" value="SFB75387.1"/>
    <property type="molecule type" value="Genomic_DNA"/>
</dbReference>
<feature type="transmembrane region" description="Helical" evidence="1">
    <location>
        <begin position="181"/>
        <end position="198"/>
    </location>
</feature>
<dbReference type="Proteomes" id="UP000184031">
    <property type="component" value="Unassembled WGS sequence"/>
</dbReference>
<gene>
    <name evidence="2" type="ORF">SAMN04487891_10282</name>
    <name evidence="3" type="ORF">SAMN05216293_0758</name>
</gene>
<comment type="caution">
    <text evidence="3">The sequence shown here is derived from an EMBL/GenBank/DDBJ whole genome shotgun (WGS) entry which is preliminary data.</text>
</comment>
<accession>A0A1M6RGL1</accession>
<dbReference type="Proteomes" id="UP000198940">
    <property type="component" value="Unassembled WGS sequence"/>
</dbReference>
<sequence length="365" mass="42055">MENSKSIKNELLPLLHQAEKLRRKQRFYKIGGNLFILTFVLGLFFLPAVTYFNNVWMTEIFRDSSGATLQVFLILYWALYFVFMTKANRIGITYKQLEMDVLQPILDNITPGLKFSPQKQITSEAITKSELIPTYTQAPGTKNKQQKVYNMSTGLAAGKVGDTSIVMGDVKIINQSFFGSYFMYIPFLVHLHVAYNYLRPWFSKNHSIDQTGYSFMGMYAIIDFNKKINGSTIVLPDKLEKKIGYLAKIVQSLKLNRKQLINLEHPEFENEFVVYGTDQVEARYILSTAFMERITFLKRKMDRPIMLSFHGDKLYMAIQHPDGFFSLPQGKDLIRSNAFESFAENISNVLGIVEDLNLNSKIWKG</sequence>
<reference evidence="3 4" key="1">
    <citation type="submission" date="2016-11" db="EMBL/GenBank/DDBJ databases">
        <authorList>
            <person name="Varghese N."/>
            <person name="Submissions S."/>
        </authorList>
    </citation>
    <scope>NUCLEOTIDE SEQUENCE [LARGE SCALE GENOMIC DNA]</scope>
    <source>
        <strain evidence="3 4">CGMCC 1.12174</strain>
        <strain evidence="2 5">DSM 26351</strain>
    </source>
</reference>
<dbReference type="InterPro" id="IPR021484">
    <property type="entry name" value="DUF3137"/>
</dbReference>
<dbReference type="EMBL" id="FRAT01000002">
    <property type="protein sequence ID" value="SHK31621.1"/>
    <property type="molecule type" value="Genomic_DNA"/>
</dbReference>
<evidence type="ECO:0000313" key="5">
    <source>
        <dbReference type="Proteomes" id="UP000198940"/>
    </source>
</evidence>
<evidence type="ECO:0000313" key="2">
    <source>
        <dbReference type="EMBL" id="SFB75387.1"/>
    </source>
</evidence>
<organism evidence="3 4">
    <name type="scientific">Flagellimonas taeanensis</name>
    <dbReference type="NCBI Taxonomy" id="1005926"/>
    <lineage>
        <taxon>Bacteria</taxon>
        <taxon>Pseudomonadati</taxon>
        <taxon>Bacteroidota</taxon>
        <taxon>Flavobacteriia</taxon>
        <taxon>Flavobacteriales</taxon>
        <taxon>Flavobacteriaceae</taxon>
        <taxon>Flagellimonas</taxon>
    </lineage>
</organism>
<evidence type="ECO:0000313" key="3">
    <source>
        <dbReference type="EMBL" id="SHK31621.1"/>
    </source>
</evidence>
<keyword evidence="1" id="KW-0472">Membrane</keyword>
<dbReference type="STRING" id="1055723.SAMN05216293_0758"/>
<dbReference type="RefSeq" id="WP_072877049.1">
    <property type="nucleotide sequence ID" value="NZ_FOKU01000002.1"/>
</dbReference>
<evidence type="ECO:0000256" key="1">
    <source>
        <dbReference type="SAM" id="Phobius"/>
    </source>
</evidence>
<evidence type="ECO:0000313" key="4">
    <source>
        <dbReference type="Proteomes" id="UP000184031"/>
    </source>
</evidence>
<name>A0A1M6RGL1_9FLAO</name>
<feature type="transmembrane region" description="Helical" evidence="1">
    <location>
        <begin position="64"/>
        <end position="83"/>
    </location>
</feature>
<keyword evidence="5" id="KW-1185">Reference proteome</keyword>
<feature type="transmembrane region" description="Helical" evidence="1">
    <location>
        <begin position="30"/>
        <end position="52"/>
    </location>
</feature>
<proteinExistence type="predicted"/>
<keyword evidence="1" id="KW-0812">Transmembrane</keyword>
<keyword evidence="1" id="KW-1133">Transmembrane helix</keyword>
<dbReference type="AlphaFoldDB" id="A0A1M6RGL1"/>